<dbReference type="OrthoDB" id="5143202at2"/>
<accession>A0A255GNA5</accession>
<keyword evidence="2" id="KW-1185">Reference proteome</keyword>
<name>A0A255GNA5_9ACTN</name>
<protein>
    <recommendedName>
        <fullName evidence="3">Transcriptional regulator, AbiEi antitoxin, Type IV TA system</fullName>
    </recommendedName>
</protein>
<organism evidence="1 2">
    <name type="scientific">Enemella evansiae</name>
    <dbReference type="NCBI Taxonomy" id="2016499"/>
    <lineage>
        <taxon>Bacteria</taxon>
        <taxon>Bacillati</taxon>
        <taxon>Actinomycetota</taxon>
        <taxon>Actinomycetes</taxon>
        <taxon>Propionibacteriales</taxon>
        <taxon>Propionibacteriaceae</taxon>
        <taxon>Enemella</taxon>
    </lineage>
</organism>
<reference evidence="1 2" key="1">
    <citation type="submission" date="2017-07" db="EMBL/GenBank/DDBJ databases">
        <title>Draft whole genome sequences of clinical Proprionibacteriaceae strains.</title>
        <authorList>
            <person name="Bernier A.-M."/>
            <person name="Bernard K."/>
            <person name="Domingo M.-C."/>
        </authorList>
    </citation>
    <scope>NUCLEOTIDE SEQUENCE [LARGE SCALE GENOMIC DNA]</scope>
    <source>
        <strain evidence="1 2">NML 030167</strain>
    </source>
</reference>
<gene>
    <name evidence="1" type="ORF">CGZ94_05805</name>
</gene>
<evidence type="ECO:0000313" key="2">
    <source>
        <dbReference type="Proteomes" id="UP000215896"/>
    </source>
</evidence>
<dbReference type="EMBL" id="NMVO01000006">
    <property type="protein sequence ID" value="OYO16046.1"/>
    <property type="molecule type" value="Genomic_DNA"/>
</dbReference>
<sequence length="304" mass="33919">MQIVTTAELLAEGLRHPDIRHLVDIGELHRVRRGAYLRGPDQRLVAEQQHRALIQAVAAAHPDAVLSHVSAAVLHDLPVPLRSLARVHLTKQGRNTGSKRLDRSYLHRVTQEIPTVVVEELVVTDLPTTVLDLIRALQPADAVAVADRALALGLDRAELLERIGRERGRRGNANARRVLLFADRLAESAGESWTRWAFHCAGLPAPKLQVEFFDHRGVPVARVDFDWPEWGVCAEFDGEIKYGRLLRPGQGVADVIRAEKSREEELRRASGRWLVRVIARELDDLAELRRTILDAAGHAARRAG</sequence>
<evidence type="ECO:0000313" key="1">
    <source>
        <dbReference type="EMBL" id="OYO16046.1"/>
    </source>
</evidence>
<proteinExistence type="predicted"/>
<dbReference type="AlphaFoldDB" id="A0A255GNA5"/>
<comment type="caution">
    <text evidence="1">The sequence shown here is derived from an EMBL/GenBank/DDBJ whole genome shotgun (WGS) entry which is preliminary data.</text>
</comment>
<evidence type="ECO:0008006" key="3">
    <source>
        <dbReference type="Google" id="ProtNLM"/>
    </source>
</evidence>
<dbReference type="Proteomes" id="UP000215896">
    <property type="component" value="Unassembled WGS sequence"/>
</dbReference>
<dbReference type="RefSeq" id="WP_094358891.1">
    <property type="nucleotide sequence ID" value="NZ_NMVK01000017.1"/>
</dbReference>